<organism evidence="3">
    <name type="scientific">Enterobius vermicularis</name>
    <name type="common">Human pinworm</name>
    <dbReference type="NCBI Taxonomy" id="51028"/>
    <lineage>
        <taxon>Eukaryota</taxon>
        <taxon>Metazoa</taxon>
        <taxon>Ecdysozoa</taxon>
        <taxon>Nematoda</taxon>
        <taxon>Chromadorea</taxon>
        <taxon>Rhabditida</taxon>
        <taxon>Spirurina</taxon>
        <taxon>Oxyuridomorpha</taxon>
        <taxon>Oxyuroidea</taxon>
        <taxon>Oxyuridae</taxon>
        <taxon>Enterobius</taxon>
    </lineage>
</organism>
<protein>
    <submittedName>
        <fullName evidence="3">DUF1758 domain-containing protein</fullName>
    </submittedName>
</protein>
<keyword evidence="2" id="KW-1185">Reference proteome</keyword>
<evidence type="ECO:0000313" key="2">
    <source>
        <dbReference type="Proteomes" id="UP000274131"/>
    </source>
</evidence>
<dbReference type="STRING" id="51028.A0A0N4VEV9"/>
<dbReference type="OrthoDB" id="5864896at2759"/>
<evidence type="ECO:0000313" key="1">
    <source>
        <dbReference type="EMBL" id="VDD93923.1"/>
    </source>
</evidence>
<proteinExistence type="predicted"/>
<accession>A0A0N4VEV9</accession>
<name>A0A0N4VEV9_ENTVE</name>
<evidence type="ECO:0000313" key="3">
    <source>
        <dbReference type="WBParaSite" id="EVEC_0000923301-mRNA-1"/>
    </source>
</evidence>
<reference evidence="3" key="1">
    <citation type="submission" date="2017-02" db="UniProtKB">
        <authorList>
            <consortium name="WormBaseParasite"/>
        </authorList>
    </citation>
    <scope>IDENTIFICATION</scope>
</reference>
<gene>
    <name evidence="1" type="ORF">EVEC_LOCUS8674</name>
</gene>
<dbReference type="WBParaSite" id="EVEC_0000923301-mRNA-1">
    <property type="protein sequence ID" value="EVEC_0000923301-mRNA-1"/>
    <property type="gene ID" value="EVEC_0000923301"/>
</dbReference>
<dbReference type="EMBL" id="UXUI01009549">
    <property type="protein sequence ID" value="VDD93923.1"/>
    <property type="molecule type" value="Genomic_DNA"/>
</dbReference>
<dbReference type="AlphaFoldDB" id="A0A0N4VEV9"/>
<sequence length="518" mass="60430">MFLTTRLGVYPIRIGSRRLRTRNGLKLEVRYQVFVVVLSVERRRSFEGNRIDHVGTYQSNDQSFSRRTPQVYRDIESHRAIDAEETSDTETKVEELEELKQRMMKIYAKIEREKQEWSQLLTTGVDFINQVDEGEVVIERMFTRLGKLRGKVEEKDKQEMLQQFEERFGEEELNQHAVYQQLRNIPRAVEAVASLRVTVEEIDKTLQQARGVEGMIDQTAIVMILQDKVPKDIALEIVRAKLNMRKRVELREVNETVDTTRGREVVRRQTSCQVAEPAIGRIKIKRPCLFCKEEHLNSECKKYNALEQRKRRAYELGLCIKCLRPNHRFGNRQREMNFPTTQIKKENAQVATLRVKNVDTEATTMLFTESGMDVQLKDRQYERLNLSVIQKMNTLLKMRYENSLGKSVQRKVVKPDILIGVDYYWNLTELGLRKTLERLFLIPTRLGEVLLGKGDIGEESEKDEDNVLACCIKTEDIETFRDLETLGSKDSPVLNDDDKVLTHSHETSKFKSNCYSVN</sequence>
<reference evidence="1 2" key="2">
    <citation type="submission" date="2018-10" db="EMBL/GenBank/DDBJ databases">
        <authorList>
            <consortium name="Pathogen Informatics"/>
        </authorList>
    </citation>
    <scope>NUCLEOTIDE SEQUENCE [LARGE SCALE GENOMIC DNA]</scope>
</reference>
<dbReference type="Proteomes" id="UP000274131">
    <property type="component" value="Unassembled WGS sequence"/>
</dbReference>